<feature type="disulfide bond" evidence="1">
    <location>
        <begin position="178"/>
        <end position="187"/>
    </location>
</feature>
<dbReference type="AlphaFoldDB" id="A0AAW1QXW0"/>
<feature type="disulfide bond" evidence="1">
    <location>
        <begin position="89"/>
        <end position="95"/>
    </location>
</feature>
<dbReference type="PRINTS" id="PR00347">
    <property type="entry name" value="THAUMATIN"/>
</dbReference>
<dbReference type="Pfam" id="PF00314">
    <property type="entry name" value="Thaumatin"/>
    <property type="match status" value="1"/>
</dbReference>
<evidence type="ECO:0000313" key="3">
    <source>
        <dbReference type="Proteomes" id="UP001445335"/>
    </source>
</evidence>
<dbReference type="SMART" id="SM00205">
    <property type="entry name" value="THN"/>
    <property type="match status" value="1"/>
</dbReference>
<dbReference type="InterPro" id="IPR001938">
    <property type="entry name" value="Thaumatin"/>
</dbReference>
<feature type="disulfide bond" evidence="1">
    <location>
        <begin position="74"/>
        <end position="84"/>
    </location>
</feature>
<dbReference type="PANTHER" id="PTHR31048">
    <property type="entry name" value="OS03G0233200 PROTEIN"/>
    <property type="match status" value="1"/>
</dbReference>
<feature type="disulfide bond" evidence="1">
    <location>
        <begin position="29"/>
        <end position="228"/>
    </location>
</feature>
<dbReference type="SUPFAM" id="SSF49870">
    <property type="entry name" value="Osmotin, thaumatin-like protein"/>
    <property type="match status" value="1"/>
</dbReference>
<dbReference type="Proteomes" id="UP001445335">
    <property type="component" value="Unassembled WGS sequence"/>
</dbReference>
<evidence type="ECO:0008006" key="4">
    <source>
        <dbReference type="Google" id="ProtNLM"/>
    </source>
</evidence>
<feature type="disulfide bond" evidence="1">
    <location>
        <begin position="142"/>
        <end position="217"/>
    </location>
</feature>
<name>A0AAW1QXW0_9CHLO</name>
<keyword evidence="3" id="KW-1185">Reference proteome</keyword>
<feature type="disulfide bond" evidence="1">
    <location>
        <begin position="155"/>
        <end position="174"/>
    </location>
</feature>
<dbReference type="PROSITE" id="PS51367">
    <property type="entry name" value="THAUMATIN_2"/>
    <property type="match status" value="1"/>
</dbReference>
<evidence type="ECO:0000256" key="1">
    <source>
        <dbReference type="PIRSR" id="PIRSR002703-1"/>
    </source>
</evidence>
<reference evidence="2 3" key="1">
    <citation type="journal article" date="2024" name="Nat. Commun.">
        <title>Phylogenomics reveals the evolutionary origins of lichenization in chlorophyte algae.</title>
        <authorList>
            <person name="Puginier C."/>
            <person name="Libourel C."/>
            <person name="Otte J."/>
            <person name="Skaloud P."/>
            <person name="Haon M."/>
            <person name="Grisel S."/>
            <person name="Petersen M."/>
            <person name="Berrin J.G."/>
            <person name="Delaux P.M."/>
            <person name="Dal Grande F."/>
            <person name="Keller J."/>
        </authorList>
    </citation>
    <scope>NUCLEOTIDE SEQUENCE [LARGE SCALE GENOMIC DNA]</scope>
    <source>
        <strain evidence="2 3">SAG 245.80</strain>
    </source>
</reference>
<dbReference type="EMBL" id="JALJOU010000066">
    <property type="protein sequence ID" value="KAK9826383.1"/>
    <property type="molecule type" value="Genomic_DNA"/>
</dbReference>
<comment type="caution">
    <text evidence="2">The sequence shown here is derived from an EMBL/GenBank/DDBJ whole genome shotgun (WGS) entry which is preliminary data.</text>
</comment>
<protein>
    <recommendedName>
        <fullName evidence="4">Thaumatin-like protein</fullName>
    </recommendedName>
</protein>
<proteinExistence type="predicted"/>
<keyword evidence="1" id="KW-1015">Disulfide bond</keyword>
<feature type="disulfide bond" evidence="1">
    <location>
        <begin position="147"/>
        <end position="201"/>
    </location>
</feature>
<accession>A0AAW1QXW0</accession>
<dbReference type="PIRSF" id="PIRSF002703">
    <property type="entry name" value="Thaumatin"/>
    <property type="match status" value="1"/>
</dbReference>
<dbReference type="InterPro" id="IPR037176">
    <property type="entry name" value="Osmotin/thaumatin-like_sf"/>
</dbReference>
<organism evidence="2 3">
    <name type="scientific">Elliptochloris bilobata</name>
    <dbReference type="NCBI Taxonomy" id="381761"/>
    <lineage>
        <taxon>Eukaryota</taxon>
        <taxon>Viridiplantae</taxon>
        <taxon>Chlorophyta</taxon>
        <taxon>core chlorophytes</taxon>
        <taxon>Trebouxiophyceae</taxon>
        <taxon>Trebouxiophyceae incertae sedis</taxon>
        <taxon>Elliptochloris clade</taxon>
        <taxon>Elliptochloris</taxon>
    </lineage>
</organism>
<sequence>MLCFAPCGSLPSDAPALHRYRVFTIVNACNYTVWPSTRSNMPVAGGGFELPPGARMNISVPDGWIGSWSPRTGCAFDALGKGSCEVGDCGGFLACDQDAGLMPPNVTTAEFSLNSWGGMDYYDVVLTYSTVPMLLKPSDPACIAGGCLSDPNAHCETAQVDGRMLSAAGAQVGCMSACAAYNDAERCLRSTPYSERQKRICPVGAYTYFNDNATLVCTGRPDYQVIFCGYLEP</sequence>
<gene>
    <name evidence="2" type="ORF">WJX81_006093</name>
</gene>
<evidence type="ECO:0000313" key="2">
    <source>
        <dbReference type="EMBL" id="KAK9826383.1"/>
    </source>
</evidence>
<dbReference type="Gene3D" id="2.60.110.10">
    <property type="entry name" value="Thaumatin"/>
    <property type="match status" value="1"/>
</dbReference>